<proteinExistence type="predicted"/>
<comment type="caution">
    <text evidence="2">The sequence shown here is derived from an EMBL/GenBank/DDBJ whole genome shotgun (WGS) entry which is preliminary data.</text>
</comment>
<keyword evidence="1" id="KW-0812">Transmembrane</keyword>
<reference evidence="2" key="1">
    <citation type="submission" date="2020-11" db="EMBL/GenBank/DDBJ databases">
        <title>Agrobacterium vitis strain K377 genome.</title>
        <authorList>
            <person name="Xi H."/>
        </authorList>
    </citation>
    <scope>NUCLEOTIDE SEQUENCE</scope>
    <source>
        <strain evidence="2">K377</strain>
    </source>
</reference>
<feature type="transmembrane region" description="Helical" evidence="1">
    <location>
        <begin position="12"/>
        <end position="31"/>
    </location>
</feature>
<dbReference type="RefSeq" id="WP_071204904.1">
    <property type="nucleotide sequence ID" value="NZ_CP056042.1"/>
</dbReference>
<protein>
    <submittedName>
        <fullName evidence="2">Uncharacterized protein</fullName>
    </submittedName>
</protein>
<dbReference type="AlphaFoldDB" id="A0AAE2REX9"/>
<name>A0AAE2REX9_AGRVI</name>
<accession>A0AAE2REX9</accession>
<gene>
    <name evidence="2" type="ORF">IEI95_013460</name>
</gene>
<dbReference type="EMBL" id="JACXXJ020000005">
    <property type="protein sequence ID" value="MBF2715222.1"/>
    <property type="molecule type" value="Genomic_DNA"/>
</dbReference>
<sequence>MANQQSGSLAWWRWLIVSVYSFFAKTTFVDLKIEQPLARKRGGITTFIRPDLRRGQRAGPSIVFSVAGGFNIQTWLWGNLKRLLINLAVASNLCVLLPAPEARLVTALANAQFFGCFRRILAD</sequence>
<evidence type="ECO:0000313" key="3">
    <source>
        <dbReference type="Proteomes" id="UP000655037"/>
    </source>
</evidence>
<dbReference type="Proteomes" id="UP000655037">
    <property type="component" value="Unassembled WGS sequence"/>
</dbReference>
<keyword evidence="1" id="KW-0472">Membrane</keyword>
<organism evidence="2 3">
    <name type="scientific">Agrobacterium vitis</name>
    <name type="common">Rhizobium vitis</name>
    <dbReference type="NCBI Taxonomy" id="373"/>
    <lineage>
        <taxon>Bacteria</taxon>
        <taxon>Pseudomonadati</taxon>
        <taxon>Pseudomonadota</taxon>
        <taxon>Alphaproteobacteria</taxon>
        <taxon>Hyphomicrobiales</taxon>
        <taxon>Rhizobiaceae</taxon>
        <taxon>Rhizobium/Agrobacterium group</taxon>
        <taxon>Agrobacterium</taxon>
    </lineage>
</organism>
<keyword evidence="1" id="KW-1133">Transmembrane helix</keyword>
<evidence type="ECO:0000313" key="2">
    <source>
        <dbReference type="EMBL" id="MBF2715222.1"/>
    </source>
</evidence>
<evidence type="ECO:0000256" key="1">
    <source>
        <dbReference type="SAM" id="Phobius"/>
    </source>
</evidence>